<dbReference type="EMBL" id="VSRR010020694">
    <property type="protein sequence ID" value="MPC63351.1"/>
    <property type="molecule type" value="Genomic_DNA"/>
</dbReference>
<keyword evidence="2" id="KW-1185">Reference proteome</keyword>
<dbReference type="AlphaFoldDB" id="A0A5B7GSW9"/>
<accession>A0A5B7GSW9</accession>
<proteinExistence type="predicted"/>
<gene>
    <name evidence="1" type="ORF">E2C01_057449</name>
</gene>
<protein>
    <submittedName>
        <fullName evidence="1">Uncharacterized protein</fullName>
    </submittedName>
</protein>
<evidence type="ECO:0000313" key="1">
    <source>
        <dbReference type="EMBL" id="MPC63351.1"/>
    </source>
</evidence>
<reference evidence="1 2" key="1">
    <citation type="submission" date="2019-05" db="EMBL/GenBank/DDBJ databases">
        <title>Another draft genome of Portunus trituberculatus and its Hox gene families provides insights of decapod evolution.</title>
        <authorList>
            <person name="Jeong J.-H."/>
            <person name="Song I."/>
            <person name="Kim S."/>
            <person name="Choi T."/>
            <person name="Kim D."/>
            <person name="Ryu S."/>
            <person name="Kim W."/>
        </authorList>
    </citation>
    <scope>NUCLEOTIDE SEQUENCE [LARGE SCALE GENOMIC DNA]</scope>
    <source>
        <tissue evidence="1">Muscle</tissue>
    </source>
</reference>
<organism evidence="1 2">
    <name type="scientific">Portunus trituberculatus</name>
    <name type="common">Swimming crab</name>
    <name type="synonym">Neptunus trituberculatus</name>
    <dbReference type="NCBI Taxonomy" id="210409"/>
    <lineage>
        <taxon>Eukaryota</taxon>
        <taxon>Metazoa</taxon>
        <taxon>Ecdysozoa</taxon>
        <taxon>Arthropoda</taxon>
        <taxon>Crustacea</taxon>
        <taxon>Multicrustacea</taxon>
        <taxon>Malacostraca</taxon>
        <taxon>Eumalacostraca</taxon>
        <taxon>Eucarida</taxon>
        <taxon>Decapoda</taxon>
        <taxon>Pleocyemata</taxon>
        <taxon>Brachyura</taxon>
        <taxon>Eubrachyura</taxon>
        <taxon>Portunoidea</taxon>
        <taxon>Portunidae</taxon>
        <taxon>Portuninae</taxon>
        <taxon>Portunus</taxon>
    </lineage>
</organism>
<sequence length="63" mass="6901">MNPLWLQLRQGNGDVHAAYWVLTVFGGGPGRCTLFLSLPGRDPSATDCLPHTPPPEIFPEKNN</sequence>
<dbReference type="Proteomes" id="UP000324222">
    <property type="component" value="Unassembled WGS sequence"/>
</dbReference>
<name>A0A5B7GSW9_PORTR</name>
<comment type="caution">
    <text evidence="1">The sequence shown here is derived from an EMBL/GenBank/DDBJ whole genome shotgun (WGS) entry which is preliminary data.</text>
</comment>
<evidence type="ECO:0000313" key="2">
    <source>
        <dbReference type="Proteomes" id="UP000324222"/>
    </source>
</evidence>